<evidence type="ECO:0000256" key="2">
    <source>
        <dbReference type="SAM" id="SignalP"/>
    </source>
</evidence>
<dbReference type="EMBL" id="BEYU01000008">
    <property type="protein sequence ID" value="GBG24759.1"/>
    <property type="molecule type" value="Genomic_DNA"/>
</dbReference>
<dbReference type="AlphaFoldDB" id="A0A2R5G359"/>
<gene>
    <name evidence="3" type="ORF">FCC1311_009772</name>
</gene>
<evidence type="ECO:0000313" key="3">
    <source>
        <dbReference type="EMBL" id="GBG24759.1"/>
    </source>
</evidence>
<evidence type="ECO:0000313" key="4">
    <source>
        <dbReference type="Proteomes" id="UP000241890"/>
    </source>
</evidence>
<feature type="region of interest" description="Disordered" evidence="1">
    <location>
        <begin position="159"/>
        <end position="183"/>
    </location>
</feature>
<organism evidence="3 4">
    <name type="scientific">Hondaea fermentalgiana</name>
    <dbReference type="NCBI Taxonomy" id="2315210"/>
    <lineage>
        <taxon>Eukaryota</taxon>
        <taxon>Sar</taxon>
        <taxon>Stramenopiles</taxon>
        <taxon>Bigyra</taxon>
        <taxon>Labyrinthulomycetes</taxon>
        <taxon>Thraustochytrida</taxon>
        <taxon>Thraustochytriidae</taxon>
        <taxon>Hondaea</taxon>
    </lineage>
</organism>
<feature type="compositionally biased region" description="Low complexity" evidence="1">
    <location>
        <begin position="159"/>
        <end position="172"/>
    </location>
</feature>
<dbReference type="InParanoid" id="A0A2R5G359"/>
<proteinExistence type="predicted"/>
<comment type="caution">
    <text evidence="3">The sequence shown here is derived from an EMBL/GenBank/DDBJ whole genome shotgun (WGS) entry which is preliminary data.</text>
</comment>
<protein>
    <submittedName>
        <fullName evidence="3">Uncharacterized protein</fullName>
    </submittedName>
</protein>
<evidence type="ECO:0000256" key="1">
    <source>
        <dbReference type="SAM" id="MobiDB-lite"/>
    </source>
</evidence>
<sequence length="324" mass="35313">MSRIILVVTALALLITDTNAVCSQTNENHRKACELWNELSLAFQKSGWSKCASFATDEGPCNNNCPQAQGYITCSSFAITSINVGSGDGWVYDQAYDIENLNTAIANMGTVSSISMPDIAGLNLNQCLDVCSSATCDFSNSGCTGACTSDGVCVTEPPTLAPTLEPTSSPTDSPTPAPTNPPTEMNCDYKAGYRYRNCRVWNLLADAFQADGWNKCGDFRNTDPCSYGACPKKEGLVRCYRGRITVINFIEENGLSYDGSTDLGPLQDALLELKRYHRLRLILIRRQASLNLNQCLPTICNTLRCRFTRSTCTGQCTNNGRCLE</sequence>
<dbReference type="Proteomes" id="UP000241890">
    <property type="component" value="Unassembled WGS sequence"/>
</dbReference>
<name>A0A2R5G359_9STRA</name>
<keyword evidence="2" id="KW-0732">Signal</keyword>
<reference evidence="3 4" key="1">
    <citation type="submission" date="2017-12" db="EMBL/GenBank/DDBJ databases">
        <title>Sequencing, de novo assembly and annotation of complete genome of a new Thraustochytrid species, strain FCC1311.</title>
        <authorList>
            <person name="Sedici K."/>
            <person name="Godart F."/>
            <person name="Aiese Cigliano R."/>
            <person name="Sanseverino W."/>
            <person name="Barakat M."/>
            <person name="Ortet P."/>
            <person name="Marechal E."/>
            <person name="Cagnac O."/>
            <person name="Amato A."/>
        </authorList>
    </citation>
    <scope>NUCLEOTIDE SEQUENCE [LARGE SCALE GENOMIC DNA]</scope>
</reference>
<keyword evidence="4" id="KW-1185">Reference proteome</keyword>
<feature type="signal peptide" evidence="2">
    <location>
        <begin position="1"/>
        <end position="20"/>
    </location>
</feature>
<accession>A0A2R5G359</accession>
<feature type="chain" id="PRO_5015323537" evidence="2">
    <location>
        <begin position="21"/>
        <end position="324"/>
    </location>
</feature>